<keyword evidence="2 7" id="KW-0813">Transport</keyword>
<dbReference type="GO" id="GO:0055085">
    <property type="term" value="P:transmembrane transport"/>
    <property type="evidence" value="ECO:0007669"/>
    <property type="project" value="InterPro"/>
</dbReference>
<reference evidence="9 10" key="1">
    <citation type="submission" date="2018-06" db="EMBL/GenBank/DDBJ databases">
        <title>Halonotius sp. F13-13 a new haloarchaeeon isolated from a solar saltern from Isla Cristina, Huelva, Spain.</title>
        <authorList>
            <person name="Duran-Viseras A."/>
            <person name="Sanchez-Porro C."/>
            <person name="Ventosa A."/>
        </authorList>
    </citation>
    <scope>NUCLEOTIDE SEQUENCE [LARGE SCALE GENOMIC DNA]</scope>
    <source>
        <strain evidence="9 10">CECT 7525</strain>
    </source>
</reference>
<dbReference type="PANTHER" id="PTHR43163">
    <property type="entry name" value="DIPEPTIDE TRANSPORT SYSTEM PERMEASE PROTEIN DPPB-RELATED"/>
    <property type="match status" value="1"/>
</dbReference>
<gene>
    <name evidence="9" type="ORF">DP106_11250</name>
</gene>
<comment type="similarity">
    <text evidence="7">Belongs to the binding-protein-dependent transport system permease family.</text>
</comment>
<dbReference type="OrthoDB" id="44105at2157"/>
<feature type="domain" description="ABC transmembrane type-1" evidence="8">
    <location>
        <begin position="97"/>
        <end position="328"/>
    </location>
</feature>
<dbReference type="GO" id="GO:0005886">
    <property type="term" value="C:plasma membrane"/>
    <property type="evidence" value="ECO:0007669"/>
    <property type="project" value="UniProtKB-SubCell"/>
</dbReference>
<organism evidence="9 10">
    <name type="scientific">Halonotius pteroides</name>
    <dbReference type="NCBI Taxonomy" id="268735"/>
    <lineage>
        <taxon>Archaea</taxon>
        <taxon>Methanobacteriati</taxon>
        <taxon>Methanobacteriota</taxon>
        <taxon>Stenosarchaea group</taxon>
        <taxon>Halobacteria</taxon>
        <taxon>Halobacteriales</taxon>
        <taxon>Haloferacaceae</taxon>
        <taxon>Halonotius</taxon>
    </lineage>
</organism>
<keyword evidence="10" id="KW-1185">Reference proteome</keyword>
<evidence type="ECO:0000259" key="8">
    <source>
        <dbReference type="PROSITE" id="PS50928"/>
    </source>
</evidence>
<dbReference type="EMBL" id="QMDW01000017">
    <property type="protein sequence ID" value="RJX48710.1"/>
    <property type="molecule type" value="Genomic_DNA"/>
</dbReference>
<dbReference type="Pfam" id="PF19300">
    <property type="entry name" value="BPD_transp_1_N"/>
    <property type="match status" value="1"/>
</dbReference>
<evidence type="ECO:0000256" key="3">
    <source>
        <dbReference type="ARBA" id="ARBA00022475"/>
    </source>
</evidence>
<name>A0A3A6PXW9_9EURY</name>
<dbReference type="RefSeq" id="WP_120085363.1">
    <property type="nucleotide sequence ID" value="NZ_QMDW01000017.1"/>
</dbReference>
<feature type="transmembrane region" description="Helical" evidence="7">
    <location>
        <begin position="136"/>
        <end position="161"/>
    </location>
</feature>
<evidence type="ECO:0000256" key="5">
    <source>
        <dbReference type="ARBA" id="ARBA00022989"/>
    </source>
</evidence>
<evidence type="ECO:0000256" key="2">
    <source>
        <dbReference type="ARBA" id="ARBA00022448"/>
    </source>
</evidence>
<comment type="caution">
    <text evidence="9">The sequence shown here is derived from an EMBL/GenBank/DDBJ whole genome shotgun (WGS) entry which is preliminary data.</text>
</comment>
<keyword evidence="4 7" id="KW-0812">Transmembrane</keyword>
<evidence type="ECO:0000313" key="9">
    <source>
        <dbReference type="EMBL" id="RJX48710.1"/>
    </source>
</evidence>
<keyword evidence="5 7" id="KW-1133">Transmembrane helix</keyword>
<feature type="transmembrane region" description="Helical" evidence="7">
    <location>
        <begin position="103"/>
        <end position="124"/>
    </location>
</feature>
<evidence type="ECO:0000256" key="4">
    <source>
        <dbReference type="ARBA" id="ARBA00022692"/>
    </source>
</evidence>
<feature type="transmembrane region" description="Helical" evidence="7">
    <location>
        <begin position="259"/>
        <end position="285"/>
    </location>
</feature>
<dbReference type="InterPro" id="IPR045621">
    <property type="entry name" value="BPD_transp_1_N"/>
</dbReference>
<feature type="transmembrane region" description="Helical" evidence="7">
    <location>
        <begin position="12"/>
        <end position="32"/>
    </location>
</feature>
<feature type="transmembrane region" description="Helical" evidence="7">
    <location>
        <begin position="305"/>
        <end position="324"/>
    </location>
</feature>
<dbReference type="AlphaFoldDB" id="A0A3A6PXW9"/>
<keyword evidence="6 7" id="KW-0472">Membrane</keyword>
<sequence length="342" mass="36993">MSGVRSLLRRISGMITSLLGLSILIFVISRVLPGNPARLALGAFASEEQVDQLAAELGLNDPLSVQYIEYMRRLLVGDLGQSLQTRNSVVQDLVTKLPATFELITLAFVFMAILGIPLGILAARHQGGVVDNTTRFFAFAAVSVPSFFIGILFQLLFGYYLNWFPITGRLSSAYGNEVISTTGFMLVDTILSGSLAAHIDAWMHLVLPALALSFGGLGQVIRITRSSMIDVEGKDYIEATRAYGLPSWLIVNKYSLKNAFIPTLTILGLQYAWLLSGAFVIEIVYSWPGVAKYGVQSVLSSDINAIVGVTMVIGLAFVTANLIVDILTSMLDPRVSFAGDST</sequence>
<dbReference type="CDD" id="cd06261">
    <property type="entry name" value="TM_PBP2"/>
    <property type="match status" value="1"/>
</dbReference>
<proteinExistence type="inferred from homology"/>
<dbReference type="PROSITE" id="PS50928">
    <property type="entry name" value="ABC_TM1"/>
    <property type="match status" value="1"/>
</dbReference>
<evidence type="ECO:0000256" key="7">
    <source>
        <dbReference type="RuleBase" id="RU363032"/>
    </source>
</evidence>
<dbReference type="SUPFAM" id="SSF161098">
    <property type="entry name" value="MetI-like"/>
    <property type="match status" value="1"/>
</dbReference>
<dbReference type="PANTHER" id="PTHR43163:SF6">
    <property type="entry name" value="DIPEPTIDE TRANSPORT SYSTEM PERMEASE PROTEIN DPPB-RELATED"/>
    <property type="match status" value="1"/>
</dbReference>
<dbReference type="Proteomes" id="UP000281564">
    <property type="component" value="Unassembled WGS sequence"/>
</dbReference>
<dbReference type="Pfam" id="PF00528">
    <property type="entry name" value="BPD_transp_1"/>
    <property type="match status" value="1"/>
</dbReference>
<dbReference type="InterPro" id="IPR035906">
    <property type="entry name" value="MetI-like_sf"/>
</dbReference>
<evidence type="ECO:0000256" key="1">
    <source>
        <dbReference type="ARBA" id="ARBA00004651"/>
    </source>
</evidence>
<feature type="transmembrane region" description="Helical" evidence="7">
    <location>
        <begin position="201"/>
        <end position="221"/>
    </location>
</feature>
<dbReference type="Gene3D" id="1.10.3720.10">
    <property type="entry name" value="MetI-like"/>
    <property type="match status" value="1"/>
</dbReference>
<evidence type="ECO:0000256" key="6">
    <source>
        <dbReference type="ARBA" id="ARBA00023136"/>
    </source>
</evidence>
<evidence type="ECO:0000313" key="10">
    <source>
        <dbReference type="Proteomes" id="UP000281564"/>
    </source>
</evidence>
<keyword evidence="3" id="KW-1003">Cell membrane</keyword>
<comment type="subcellular location">
    <subcellularLocation>
        <location evidence="1 7">Cell membrane</location>
        <topology evidence="1 7">Multi-pass membrane protein</topology>
    </subcellularLocation>
</comment>
<dbReference type="InterPro" id="IPR000515">
    <property type="entry name" value="MetI-like"/>
</dbReference>
<protein>
    <submittedName>
        <fullName evidence="9">ABC transporter permease</fullName>
    </submittedName>
</protein>
<accession>A0A3A6PXW9</accession>